<comment type="caution">
    <text evidence="2">The sequence shown here is derived from an EMBL/GenBank/DDBJ whole genome shotgun (WGS) entry which is preliminary data.</text>
</comment>
<sequence>MEPQSNSHAISDHFGQSPHYAGNHVSNGGRICQYLDASFRTTGLPEQLNAVA</sequence>
<dbReference type="Proteomes" id="UP000189229">
    <property type="component" value="Unassembled WGS sequence"/>
</dbReference>
<dbReference type="AlphaFoldDB" id="A0A1V3WT12"/>
<proteinExistence type="predicted"/>
<name>A0A1V3WT12_MYCKA</name>
<accession>A0A1V3WT12</accession>
<organism evidence="2 3">
    <name type="scientific">Mycobacterium kansasii</name>
    <dbReference type="NCBI Taxonomy" id="1768"/>
    <lineage>
        <taxon>Bacteria</taxon>
        <taxon>Bacillati</taxon>
        <taxon>Actinomycetota</taxon>
        <taxon>Actinomycetes</taxon>
        <taxon>Mycobacteriales</taxon>
        <taxon>Mycobacteriaceae</taxon>
        <taxon>Mycobacterium</taxon>
    </lineage>
</organism>
<evidence type="ECO:0000313" key="2">
    <source>
        <dbReference type="EMBL" id="OOK70119.1"/>
    </source>
</evidence>
<reference evidence="2 3" key="1">
    <citation type="submission" date="2017-02" db="EMBL/GenBank/DDBJ databases">
        <title>Complete genome sequences of Mycobacterium kansasii strains isolated from rhesus macaques.</title>
        <authorList>
            <person name="Panda A."/>
            <person name="Nagaraj S."/>
            <person name="Zhao X."/>
            <person name="Tettelin H."/>
            <person name="Detolla L.J."/>
        </authorList>
    </citation>
    <scope>NUCLEOTIDE SEQUENCE [LARGE SCALE GENOMIC DNA]</scope>
    <source>
        <strain evidence="2 3">11-3813</strain>
    </source>
</reference>
<evidence type="ECO:0000256" key="1">
    <source>
        <dbReference type="SAM" id="MobiDB-lite"/>
    </source>
</evidence>
<protein>
    <submittedName>
        <fullName evidence="2">Uncharacterized protein</fullName>
    </submittedName>
</protein>
<feature type="region of interest" description="Disordered" evidence="1">
    <location>
        <begin position="1"/>
        <end position="22"/>
    </location>
</feature>
<evidence type="ECO:0000313" key="3">
    <source>
        <dbReference type="Proteomes" id="UP000189229"/>
    </source>
</evidence>
<gene>
    <name evidence="2" type="ORF">BZL30_6318</name>
</gene>
<dbReference type="EMBL" id="MVBM01000006">
    <property type="protein sequence ID" value="OOK70119.1"/>
    <property type="molecule type" value="Genomic_DNA"/>
</dbReference>